<feature type="compositionally biased region" description="Low complexity" evidence="1">
    <location>
        <begin position="322"/>
        <end position="338"/>
    </location>
</feature>
<gene>
    <name evidence="2" type="ORF">FTUN_0973</name>
</gene>
<organism evidence="2 3">
    <name type="scientific">Frigoriglobus tundricola</name>
    <dbReference type="NCBI Taxonomy" id="2774151"/>
    <lineage>
        <taxon>Bacteria</taxon>
        <taxon>Pseudomonadati</taxon>
        <taxon>Planctomycetota</taxon>
        <taxon>Planctomycetia</taxon>
        <taxon>Gemmatales</taxon>
        <taxon>Gemmataceae</taxon>
        <taxon>Frigoriglobus</taxon>
    </lineage>
</organism>
<accession>A0A6M5YHE6</accession>
<dbReference type="EMBL" id="CP053452">
    <property type="protein sequence ID" value="QJW93467.1"/>
    <property type="molecule type" value="Genomic_DNA"/>
</dbReference>
<feature type="region of interest" description="Disordered" evidence="1">
    <location>
        <begin position="233"/>
        <end position="294"/>
    </location>
</feature>
<feature type="compositionally biased region" description="Polar residues" evidence="1">
    <location>
        <begin position="160"/>
        <end position="173"/>
    </location>
</feature>
<protein>
    <submittedName>
        <fullName evidence="2">Uncharacterized protein</fullName>
    </submittedName>
</protein>
<feature type="region of interest" description="Disordered" evidence="1">
    <location>
        <begin position="1"/>
        <end position="173"/>
    </location>
</feature>
<proteinExistence type="predicted"/>
<evidence type="ECO:0000313" key="3">
    <source>
        <dbReference type="Proteomes" id="UP000503447"/>
    </source>
</evidence>
<name>A0A6M5YHE6_9BACT</name>
<evidence type="ECO:0000313" key="2">
    <source>
        <dbReference type="EMBL" id="QJW93467.1"/>
    </source>
</evidence>
<reference evidence="3" key="1">
    <citation type="submission" date="2020-05" db="EMBL/GenBank/DDBJ databases">
        <title>Frigoriglobus tundricola gen. nov., sp. nov., a psychrotolerant cellulolytic planctomycete of the family Gemmataceae with two divergent copies of 16S rRNA gene.</title>
        <authorList>
            <person name="Kulichevskaya I.S."/>
            <person name="Ivanova A.A."/>
            <person name="Naumoff D.G."/>
            <person name="Beletsky A.V."/>
            <person name="Rijpstra W.I.C."/>
            <person name="Sinninghe Damste J.S."/>
            <person name="Mardanov A.V."/>
            <person name="Ravin N.V."/>
            <person name="Dedysh S.N."/>
        </authorList>
    </citation>
    <scope>NUCLEOTIDE SEQUENCE [LARGE SCALE GENOMIC DNA]</scope>
    <source>
        <strain evidence="3">PL17</strain>
    </source>
</reference>
<feature type="compositionally biased region" description="Polar residues" evidence="1">
    <location>
        <begin position="339"/>
        <end position="353"/>
    </location>
</feature>
<evidence type="ECO:0000256" key="1">
    <source>
        <dbReference type="SAM" id="MobiDB-lite"/>
    </source>
</evidence>
<feature type="region of interest" description="Disordered" evidence="1">
    <location>
        <begin position="322"/>
        <end position="357"/>
    </location>
</feature>
<sequence length="378" mass="40028">MRVGGPESNSRRNGSRSDSSAAASAARALQPSRWPSRSSRPSRGWTGRGTAAWPSAVSAAPSSRSSCSSRRSDCPTASSEGASSHGNFRTSGSPRAASCSTAPHRSTRLISGTVCSGRPRWLGSSQRRTHTPGAVRPARPARWSAEAREIGTSRKRSMPTDGSNSICRARPQSTTAVTPSTVTDVSATFVARTTFRRSVRWSARSCCSGGRSPCSGSTVIPCSRAKASSSSAVWRISRRPGRNASTSPARSLSTSRTASATARDTGVSLRRGRYTTSTGKVRPALSTTGHPPKYADTAAGSTVADMTTACNSGRTFSRISRTIPSARSASRPRSWNSSKTTHATPSRYGSSCNRRSRTPGVITRTRVRALALRSNRTW</sequence>
<dbReference type="Proteomes" id="UP000503447">
    <property type="component" value="Chromosome"/>
</dbReference>
<dbReference type="AlphaFoldDB" id="A0A6M5YHE6"/>
<feature type="compositionally biased region" description="Polar residues" evidence="1">
    <location>
        <begin position="75"/>
        <end position="114"/>
    </location>
</feature>
<dbReference type="KEGG" id="ftj:FTUN_0973"/>
<keyword evidence="3" id="KW-1185">Reference proteome</keyword>
<feature type="compositionally biased region" description="Low complexity" evidence="1">
    <location>
        <begin position="244"/>
        <end position="265"/>
    </location>
</feature>
<feature type="compositionally biased region" description="Low complexity" evidence="1">
    <location>
        <begin position="16"/>
        <end position="69"/>
    </location>
</feature>
<feature type="compositionally biased region" description="Polar residues" evidence="1">
    <location>
        <begin position="274"/>
        <end position="289"/>
    </location>
</feature>